<dbReference type="HOGENOM" id="CLU_136025_2_0_5"/>
<keyword evidence="4" id="KW-1185">Reference proteome</keyword>
<evidence type="ECO:0000313" key="4">
    <source>
        <dbReference type="Proteomes" id="UP000000321"/>
    </source>
</evidence>
<feature type="region of interest" description="Disordered" evidence="1">
    <location>
        <begin position="52"/>
        <end position="76"/>
    </location>
</feature>
<dbReference type="OrthoDB" id="9813321at2"/>
<gene>
    <name evidence="3" type="ORF">SI859A1_00134</name>
</gene>
<protein>
    <recommendedName>
        <fullName evidence="2">Putative regulatory protein FmdB zinc ribbon domain-containing protein</fullName>
    </recommendedName>
</protein>
<organism evidence="3 4">
    <name type="scientific">Aurantimonas manganoxydans (strain ATCC BAA-1229 / DSM 21871 / SI85-9A1)</name>
    <dbReference type="NCBI Taxonomy" id="287752"/>
    <lineage>
        <taxon>Bacteria</taxon>
        <taxon>Pseudomonadati</taxon>
        <taxon>Pseudomonadota</taxon>
        <taxon>Alphaproteobacteria</taxon>
        <taxon>Hyphomicrobiales</taxon>
        <taxon>Aurantimonadaceae</taxon>
        <taxon>Aurantimonas</taxon>
    </lineage>
</organism>
<dbReference type="NCBIfam" id="TIGR02605">
    <property type="entry name" value="CxxC_CxxC_SSSS"/>
    <property type="match status" value="1"/>
</dbReference>
<accession>Q1YDJ4</accession>
<evidence type="ECO:0000259" key="2">
    <source>
        <dbReference type="SMART" id="SM00834"/>
    </source>
</evidence>
<dbReference type="EMBL" id="AAPJ01000012">
    <property type="protein sequence ID" value="EAS48364.1"/>
    <property type="molecule type" value="Genomic_DNA"/>
</dbReference>
<dbReference type="InterPro" id="IPR013429">
    <property type="entry name" value="Regulatory_FmdB_Zinc_ribbon"/>
</dbReference>
<dbReference type="BioCyc" id="AURANTIMONAS:SI859A1_00134-MONOMER"/>
<dbReference type="RefSeq" id="WP_009208021.1">
    <property type="nucleotide sequence ID" value="NZ_BBWP01000019.1"/>
</dbReference>
<evidence type="ECO:0000256" key="1">
    <source>
        <dbReference type="SAM" id="MobiDB-lite"/>
    </source>
</evidence>
<evidence type="ECO:0000313" key="3">
    <source>
        <dbReference type="EMBL" id="EAS48364.1"/>
    </source>
</evidence>
<dbReference type="Pfam" id="PF09723">
    <property type="entry name" value="Zn_ribbon_8"/>
    <property type="match status" value="1"/>
</dbReference>
<dbReference type="AlphaFoldDB" id="Q1YDJ4"/>
<dbReference type="Proteomes" id="UP000000321">
    <property type="component" value="Unassembled WGS sequence"/>
</dbReference>
<proteinExistence type="predicted"/>
<dbReference type="SMART" id="SM00834">
    <property type="entry name" value="CxxC_CXXC_SSSS"/>
    <property type="match status" value="1"/>
</dbReference>
<comment type="caution">
    <text evidence="3">The sequence shown here is derived from an EMBL/GenBank/DDBJ whole genome shotgun (WGS) entry which is preliminary data.</text>
</comment>
<name>Q1YDJ4_AURMS</name>
<feature type="domain" description="Putative regulatory protein FmdB zinc ribbon" evidence="2">
    <location>
        <begin position="1"/>
        <end position="41"/>
    </location>
</feature>
<sequence>MPFYDYDCADCGTFTSLRPMAQAGEPCDCPSCGDSARRVILSAPRLSTMDAGRRTAFATNERSANAPRSGGKKHGAGCSCCAAPGGRAKAGATLTMPTGAKTFPAKRPWMISH</sequence>
<reference evidence="3 4" key="1">
    <citation type="journal article" date="2008" name="Appl. Environ. Microbiol.">
        <title>Genomic insights into Mn(II) oxidation by the marine alphaproteobacterium Aurantimonas sp. strain SI85-9A1.</title>
        <authorList>
            <person name="Dick G.J."/>
            <person name="Podell S."/>
            <person name="Johnson H.A."/>
            <person name="Rivera-Espinoza Y."/>
            <person name="Bernier-Latmani R."/>
            <person name="McCarthy J.K."/>
            <person name="Torpey J.W."/>
            <person name="Clement B.G."/>
            <person name="Gaasterland T."/>
            <person name="Tebo B.M."/>
        </authorList>
    </citation>
    <scope>NUCLEOTIDE SEQUENCE [LARGE SCALE GENOMIC DNA]</scope>
    <source>
        <strain evidence="3 4">SI85-9A1</strain>
    </source>
</reference>